<dbReference type="Proteomes" id="UP001054837">
    <property type="component" value="Unassembled WGS sequence"/>
</dbReference>
<dbReference type="EMBL" id="BPLQ01013035">
    <property type="protein sequence ID" value="GIY69361.1"/>
    <property type="molecule type" value="Genomic_DNA"/>
</dbReference>
<reference evidence="1 2" key="1">
    <citation type="submission" date="2021-06" db="EMBL/GenBank/DDBJ databases">
        <title>Caerostris darwini draft genome.</title>
        <authorList>
            <person name="Kono N."/>
            <person name="Arakawa K."/>
        </authorList>
    </citation>
    <scope>NUCLEOTIDE SEQUENCE [LARGE SCALE GENOMIC DNA]</scope>
</reference>
<name>A0AAV4VHL1_9ARAC</name>
<evidence type="ECO:0000313" key="1">
    <source>
        <dbReference type="EMBL" id="GIY69361.1"/>
    </source>
</evidence>
<protein>
    <submittedName>
        <fullName evidence="1">Uncharacterized protein</fullName>
    </submittedName>
</protein>
<comment type="caution">
    <text evidence="1">The sequence shown here is derived from an EMBL/GenBank/DDBJ whole genome shotgun (WGS) entry which is preliminary data.</text>
</comment>
<accession>A0AAV4VHL1</accession>
<gene>
    <name evidence="1" type="ORF">CDAR_470471</name>
</gene>
<keyword evidence="2" id="KW-1185">Reference proteome</keyword>
<sequence>MEEKTSRIRSDSKIQKSITWSSAYVSRPGGKTRRMDSRIANERIYGDSFSHPNHGDEHAEAIRIRSKQPCEFCRLCRLVRSFYE</sequence>
<dbReference type="AlphaFoldDB" id="A0AAV4VHL1"/>
<evidence type="ECO:0000313" key="2">
    <source>
        <dbReference type="Proteomes" id="UP001054837"/>
    </source>
</evidence>
<organism evidence="1 2">
    <name type="scientific">Caerostris darwini</name>
    <dbReference type="NCBI Taxonomy" id="1538125"/>
    <lineage>
        <taxon>Eukaryota</taxon>
        <taxon>Metazoa</taxon>
        <taxon>Ecdysozoa</taxon>
        <taxon>Arthropoda</taxon>
        <taxon>Chelicerata</taxon>
        <taxon>Arachnida</taxon>
        <taxon>Araneae</taxon>
        <taxon>Araneomorphae</taxon>
        <taxon>Entelegynae</taxon>
        <taxon>Araneoidea</taxon>
        <taxon>Araneidae</taxon>
        <taxon>Caerostris</taxon>
    </lineage>
</organism>
<proteinExistence type="predicted"/>